<organism evidence="1 2">
    <name type="scientific">Eragrostis curvula</name>
    <name type="common">weeping love grass</name>
    <dbReference type="NCBI Taxonomy" id="38414"/>
    <lineage>
        <taxon>Eukaryota</taxon>
        <taxon>Viridiplantae</taxon>
        <taxon>Streptophyta</taxon>
        <taxon>Embryophyta</taxon>
        <taxon>Tracheophyta</taxon>
        <taxon>Spermatophyta</taxon>
        <taxon>Magnoliopsida</taxon>
        <taxon>Liliopsida</taxon>
        <taxon>Poales</taxon>
        <taxon>Poaceae</taxon>
        <taxon>PACMAD clade</taxon>
        <taxon>Chloridoideae</taxon>
        <taxon>Eragrostideae</taxon>
        <taxon>Eragrostidinae</taxon>
        <taxon>Eragrostis</taxon>
    </lineage>
</organism>
<accession>A0A5J9SWI1</accession>
<proteinExistence type="predicted"/>
<evidence type="ECO:0000313" key="1">
    <source>
        <dbReference type="EMBL" id="TVU03358.1"/>
    </source>
</evidence>
<gene>
    <name evidence="1" type="ORF">EJB05_51120</name>
</gene>
<dbReference type="AlphaFoldDB" id="A0A5J9SWI1"/>
<sequence length="146" mass="16516">MPPDLVVLILKPSLLLKIRTREDLKIFDSVLFFSLLLLELDSITWLDAIQIQSPVNEPKSCPVFSLVKNSKTPVSVLFEEWNSSGRMWPKLMFCNIIVVSGPIPAGRKNVAKVRTDVMKEKLEKFAHKQKDDVPFIGACFDCVQNA</sequence>
<reference evidence="1 2" key="1">
    <citation type="journal article" date="2019" name="Sci. Rep.">
        <title>A high-quality genome of Eragrostis curvula grass provides insights into Poaceae evolution and supports new strategies to enhance forage quality.</title>
        <authorList>
            <person name="Carballo J."/>
            <person name="Santos B.A.C.M."/>
            <person name="Zappacosta D."/>
            <person name="Garbus I."/>
            <person name="Selva J.P."/>
            <person name="Gallo C.A."/>
            <person name="Diaz A."/>
            <person name="Albertini E."/>
            <person name="Caccamo M."/>
            <person name="Echenique V."/>
        </authorList>
    </citation>
    <scope>NUCLEOTIDE SEQUENCE [LARGE SCALE GENOMIC DNA]</scope>
    <source>
        <strain evidence="2">cv. Victoria</strain>
        <tissue evidence="1">Leaf</tissue>
    </source>
</reference>
<feature type="non-terminal residue" evidence="1">
    <location>
        <position position="1"/>
    </location>
</feature>
<name>A0A5J9SWI1_9POAL</name>
<evidence type="ECO:0000313" key="2">
    <source>
        <dbReference type="Proteomes" id="UP000324897"/>
    </source>
</evidence>
<dbReference type="Gramene" id="TVU03358">
    <property type="protein sequence ID" value="TVU03358"/>
    <property type="gene ID" value="EJB05_51120"/>
</dbReference>
<dbReference type="Proteomes" id="UP000324897">
    <property type="component" value="Unassembled WGS sequence"/>
</dbReference>
<keyword evidence="2" id="KW-1185">Reference proteome</keyword>
<protein>
    <submittedName>
        <fullName evidence="1">Uncharacterized protein</fullName>
    </submittedName>
</protein>
<dbReference type="EMBL" id="RWGY01000191">
    <property type="protein sequence ID" value="TVU03358.1"/>
    <property type="molecule type" value="Genomic_DNA"/>
</dbReference>
<comment type="caution">
    <text evidence="1">The sequence shown here is derived from an EMBL/GenBank/DDBJ whole genome shotgun (WGS) entry which is preliminary data.</text>
</comment>